<reference evidence="2" key="1">
    <citation type="submission" date="2025-02" db="EMBL/GenBank/DDBJ databases">
        <authorList>
            <consortium name="NCBI Genome Project"/>
        </authorList>
    </citation>
    <scope>NUCLEOTIDE SEQUENCE</scope>
</reference>
<dbReference type="RefSeq" id="XP_059602018.1">
    <property type="nucleotide sequence ID" value="XM_059743785.1"/>
</dbReference>
<accession>A0AAJ8BQV9</accession>
<dbReference type="KEGG" id="ang:An13g00500"/>
<dbReference type="GeneID" id="84592790"/>
<organism evidence="2">
    <name type="scientific">Aspergillus niger</name>
    <dbReference type="NCBI Taxonomy" id="5061"/>
    <lineage>
        <taxon>Eukaryota</taxon>
        <taxon>Fungi</taxon>
        <taxon>Dikarya</taxon>
        <taxon>Ascomycota</taxon>
        <taxon>Pezizomycotina</taxon>
        <taxon>Eurotiomycetes</taxon>
        <taxon>Eurotiomycetidae</taxon>
        <taxon>Eurotiales</taxon>
        <taxon>Aspergillaceae</taxon>
        <taxon>Aspergillus</taxon>
        <taxon>Aspergillus subgen. Circumdati</taxon>
    </lineage>
</organism>
<feature type="compositionally biased region" description="Basic residues" evidence="1">
    <location>
        <begin position="79"/>
        <end position="92"/>
    </location>
</feature>
<evidence type="ECO:0000256" key="1">
    <source>
        <dbReference type="SAM" id="MobiDB-lite"/>
    </source>
</evidence>
<evidence type="ECO:0000313" key="2">
    <source>
        <dbReference type="RefSeq" id="XP_059602018.1"/>
    </source>
</evidence>
<feature type="compositionally biased region" description="Basic and acidic residues" evidence="1">
    <location>
        <begin position="13"/>
        <end position="66"/>
    </location>
</feature>
<sequence>MVNTDKGSYGQVKLEDGQRSIDTSKGHFKMIIKEVRSRLADPNDDNHRSGKGKAETDPRCKCRIEPKSLPQGDEGGKQERKKGGREKKRKGNGKSEGKVEVVVVSGIECIVVVGVANSSNNSGTTGFGGKRKRERKPTRVSFLVRNHGGNSLTTPTATYFGWYYVLTHSSLLCLRIDCYLVDWQIGFYVKPGSMSGLERAELTSDARKIPPGVMEEMNQVGPVGQFGYGLDNVSVTLIPIDPEVWVEDDDRIDSLAFGFPSFRIPNDGLMQPEGIGM</sequence>
<protein>
    <submittedName>
        <fullName evidence="2">Uncharacterized protein</fullName>
    </submittedName>
</protein>
<reference evidence="2" key="2">
    <citation type="submission" date="2025-08" db="UniProtKB">
        <authorList>
            <consortium name="RefSeq"/>
        </authorList>
    </citation>
    <scope>IDENTIFICATION</scope>
</reference>
<dbReference type="VEuPathDB" id="FungiDB:An13g00500"/>
<dbReference type="AlphaFoldDB" id="A0AAJ8BQV9"/>
<name>A0AAJ8BQV9_ASPNG</name>
<feature type="region of interest" description="Disordered" evidence="1">
    <location>
        <begin position="1"/>
        <end position="95"/>
    </location>
</feature>
<proteinExistence type="predicted"/>
<gene>
    <name evidence="2" type="ORF">An13g00500</name>
</gene>